<dbReference type="EMBL" id="JAHCTB010000006">
    <property type="protein sequence ID" value="MBT0609062.1"/>
    <property type="molecule type" value="Genomic_DNA"/>
</dbReference>
<sequence length="261" mass="30434">MTHCKNCQQPLATEDNFCRECGAAVIQHRLTLKYLFQEFYNSFFSIDSSKPVLTFIDLFKKPEVVIGGYINGLRKRYIHAFGYFTIAITLSSFFFFIFLKFFPDLLENAFSYQNEMNAAQKKMNQEIMQKTFEYQSLIFFASIPLLSLMAWIVFFNKRKYNYAENLIIVLYGYSQASIVSVIFYFLTVWNSTLFGYATLSVLIVQIGYFAYIFKRLYKLSIGQLIIKTLFFLAILITIYIVLVITVIIFMAATGNLQQFAQ</sequence>
<feature type="transmembrane region" description="Helical" evidence="1">
    <location>
        <begin position="134"/>
        <end position="154"/>
    </location>
</feature>
<organism evidence="2 3">
    <name type="scientific">Aequorivita echinoideorum</name>
    <dbReference type="NCBI Taxonomy" id="1549647"/>
    <lineage>
        <taxon>Bacteria</taxon>
        <taxon>Pseudomonadati</taxon>
        <taxon>Bacteroidota</taxon>
        <taxon>Flavobacteriia</taxon>
        <taxon>Flavobacteriales</taxon>
        <taxon>Flavobacteriaceae</taxon>
        <taxon>Aequorivita</taxon>
    </lineage>
</organism>
<evidence type="ECO:0000256" key="1">
    <source>
        <dbReference type="SAM" id="Phobius"/>
    </source>
</evidence>
<evidence type="ECO:0000313" key="3">
    <source>
        <dbReference type="Proteomes" id="UP001297092"/>
    </source>
</evidence>
<accession>A0ABS5S767</accession>
<proteinExistence type="predicted"/>
<keyword evidence="1" id="KW-0472">Membrane</keyword>
<name>A0ABS5S767_9FLAO</name>
<protein>
    <submittedName>
        <fullName evidence="2">DUF3667 domain-containing protein</fullName>
    </submittedName>
</protein>
<keyword evidence="1" id="KW-0812">Transmembrane</keyword>
<dbReference type="Proteomes" id="UP001297092">
    <property type="component" value="Unassembled WGS sequence"/>
</dbReference>
<feature type="transmembrane region" description="Helical" evidence="1">
    <location>
        <begin position="166"/>
        <end position="187"/>
    </location>
</feature>
<feature type="transmembrane region" description="Helical" evidence="1">
    <location>
        <begin position="80"/>
        <end position="102"/>
    </location>
</feature>
<reference evidence="2 3" key="1">
    <citation type="submission" date="2021-05" db="EMBL/GenBank/DDBJ databases">
        <title>Aequorivita echinoideorum JCM 30378 genome.</title>
        <authorList>
            <person name="Zhang H."/>
            <person name="Li C."/>
        </authorList>
    </citation>
    <scope>NUCLEOTIDE SEQUENCE [LARGE SCALE GENOMIC DNA]</scope>
    <source>
        <strain evidence="2 3">JCM30378</strain>
    </source>
</reference>
<dbReference type="RefSeq" id="WP_214114390.1">
    <property type="nucleotide sequence ID" value="NZ_JAHCTB010000006.1"/>
</dbReference>
<feature type="transmembrane region" description="Helical" evidence="1">
    <location>
        <begin position="225"/>
        <end position="252"/>
    </location>
</feature>
<keyword evidence="1" id="KW-1133">Transmembrane helix</keyword>
<feature type="transmembrane region" description="Helical" evidence="1">
    <location>
        <begin position="193"/>
        <end position="213"/>
    </location>
</feature>
<keyword evidence="3" id="KW-1185">Reference proteome</keyword>
<comment type="caution">
    <text evidence="2">The sequence shown here is derived from an EMBL/GenBank/DDBJ whole genome shotgun (WGS) entry which is preliminary data.</text>
</comment>
<evidence type="ECO:0000313" key="2">
    <source>
        <dbReference type="EMBL" id="MBT0609062.1"/>
    </source>
</evidence>
<gene>
    <name evidence="2" type="ORF">KIV10_12815</name>
</gene>